<name>K0STH7_THAOC</name>
<evidence type="ECO:0000313" key="3">
    <source>
        <dbReference type="Proteomes" id="UP000266841"/>
    </source>
</evidence>
<keyword evidence="3" id="KW-1185">Reference proteome</keyword>
<organism evidence="2 3">
    <name type="scientific">Thalassiosira oceanica</name>
    <name type="common">Marine diatom</name>
    <dbReference type="NCBI Taxonomy" id="159749"/>
    <lineage>
        <taxon>Eukaryota</taxon>
        <taxon>Sar</taxon>
        <taxon>Stramenopiles</taxon>
        <taxon>Ochrophyta</taxon>
        <taxon>Bacillariophyta</taxon>
        <taxon>Coscinodiscophyceae</taxon>
        <taxon>Thalassiosirophycidae</taxon>
        <taxon>Thalassiosirales</taxon>
        <taxon>Thalassiosiraceae</taxon>
        <taxon>Thalassiosira</taxon>
    </lineage>
</organism>
<accession>K0STH7</accession>
<evidence type="ECO:0000313" key="2">
    <source>
        <dbReference type="EMBL" id="EJK64316.1"/>
    </source>
</evidence>
<protein>
    <submittedName>
        <fullName evidence="2">Uncharacterized protein</fullName>
    </submittedName>
</protein>
<reference evidence="2 3" key="1">
    <citation type="journal article" date="2012" name="Genome Biol.">
        <title>Genome and low-iron response of an oceanic diatom adapted to chronic iron limitation.</title>
        <authorList>
            <person name="Lommer M."/>
            <person name="Specht M."/>
            <person name="Roy A.S."/>
            <person name="Kraemer L."/>
            <person name="Andreson R."/>
            <person name="Gutowska M.A."/>
            <person name="Wolf J."/>
            <person name="Bergner S.V."/>
            <person name="Schilhabel M.B."/>
            <person name="Klostermeier U.C."/>
            <person name="Beiko R.G."/>
            <person name="Rosenstiel P."/>
            <person name="Hippler M."/>
            <person name="Laroche J."/>
        </authorList>
    </citation>
    <scope>NUCLEOTIDE SEQUENCE [LARGE SCALE GENOMIC DNA]</scope>
    <source>
        <strain evidence="2 3">CCMP1005</strain>
    </source>
</reference>
<sequence length="107" mass="11943">MTSAGGGRRRPPAARHDGHEKADTILWRTFRPSAARHEGRGNADVIPRWRLQSGPVITANKAKRCLGEAQFNFDYYLGVSQNGTHTQKKSPYYVVAQVNKRAVLPMP</sequence>
<gene>
    <name evidence="2" type="ORF">THAOC_14962</name>
</gene>
<dbReference type="AlphaFoldDB" id="K0STH7"/>
<dbReference type="Proteomes" id="UP000266841">
    <property type="component" value="Unassembled WGS sequence"/>
</dbReference>
<proteinExistence type="predicted"/>
<evidence type="ECO:0000256" key="1">
    <source>
        <dbReference type="SAM" id="MobiDB-lite"/>
    </source>
</evidence>
<dbReference type="EMBL" id="AGNL01017394">
    <property type="protein sequence ID" value="EJK64316.1"/>
    <property type="molecule type" value="Genomic_DNA"/>
</dbReference>
<feature type="region of interest" description="Disordered" evidence="1">
    <location>
        <begin position="1"/>
        <end position="42"/>
    </location>
</feature>
<comment type="caution">
    <text evidence="2">The sequence shown here is derived from an EMBL/GenBank/DDBJ whole genome shotgun (WGS) entry which is preliminary data.</text>
</comment>
<feature type="compositionally biased region" description="Basic and acidic residues" evidence="1">
    <location>
        <begin position="14"/>
        <end position="23"/>
    </location>
</feature>